<dbReference type="PANTHER" id="PTHR35446">
    <property type="entry name" value="SI:CH211-175M2.5"/>
    <property type="match status" value="1"/>
</dbReference>
<comment type="caution">
    <text evidence="1">The sequence shown here is derived from an EMBL/GenBank/DDBJ whole genome shotgun (WGS) entry which is preliminary data.</text>
</comment>
<gene>
    <name evidence="1" type="ORF">GTQ38_04695</name>
</gene>
<evidence type="ECO:0000313" key="2">
    <source>
        <dbReference type="Proteomes" id="UP000475249"/>
    </source>
</evidence>
<sequence>MSWIKTISYKQADPELKRVYKRVLGPQDSIDNVLKIHSLRPHTLIGHMTLYKSVLHHSANSLPKWYLESLGVYVSRLNQCDYCVQHHSQGLKRLLERSGEQKDYLGALNSEKLEDHFSPKQIAGLNYARLLTLNPDQLSSKDIKLLHESGFDDGEILEINQLVSYFNYVNRTVLGLGVNLKGDILGLSPGDSEDPENWNHQ</sequence>
<dbReference type="InterPro" id="IPR029032">
    <property type="entry name" value="AhpD-like"/>
</dbReference>
<dbReference type="PANTHER" id="PTHR35446:SF2">
    <property type="entry name" value="CARBOXYMUCONOLACTONE DECARBOXYLASE-LIKE DOMAIN-CONTAINING PROTEIN"/>
    <property type="match status" value="1"/>
</dbReference>
<dbReference type="NCBIfam" id="TIGR01926">
    <property type="entry name" value="peroxid_rel"/>
    <property type="match status" value="1"/>
</dbReference>
<dbReference type="RefSeq" id="WP_161434326.1">
    <property type="nucleotide sequence ID" value="NZ_WXYO01000002.1"/>
</dbReference>
<dbReference type="EMBL" id="WXYO01000002">
    <property type="protein sequence ID" value="NAS11287.1"/>
    <property type="molecule type" value="Genomic_DNA"/>
</dbReference>
<dbReference type="Gene3D" id="1.20.1290.10">
    <property type="entry name" value="AhpD-like"/>
    <property type="match status" value="1"/>
</dbReference>
<dbReference type="AlphaFoldDB" id="A0A6L9E932"/>
<dbReference type="InterPro" id="IPR010195">
    <property type="entry name" value="Uncharacterised_peroxidase-rel"/>
</dbReference>
<keyword evidence="1" id="KW-0575">Peroxidase</keyword>
<keyword evidence="2" id="KW-1185">Reference proteome</keyword>
<protein>
    <submittedName>
        <fullName evidence="1">Peroxidase-related enzyme</fullName>
    </submittedName>
</protein>
<organism evidence="1 2">
    <name type="scientific">Poritiphilus flavus</name>
    <dbReference type="NCBI Taxonomy" id="2697053"/>
    <lineage>
        <taxon>Bacteria</taxon>
        <taxon>Pseudomonadati</taxon>
        <taxon>Bacteroidota</taxon>
        <taxon>Flavobacteriia</taxon>
        <taxon>Flavobacteriales</taxon>
        <taxon>Flavobacteriaceae</taxon>
        <taxon>Poritiphilus</taxon>
    </lineage>
</organism>
<dbReference type="Proteomes" id="UP000475249">
    <property type="component" value="Unassembled WGS sequence"/>
</dbReference>
<dbReference type="GO" id="GO:0004601">
    <property type="term" value="F:peroxidase activity"/>
    <property type="evidence" value="ECO:0007669"/>
    <property type="project" value="UniProtKB-KW"/>
</dbReference>
<evidence type="ECO:0000313" key="1">
    <source>
        <dbReference type="EMBL" id="NAS11287.1"/>
    </source>
</evidence>
<keyword evidence="1" id="KW-0560">Oxidoreductase</keyword>
<reference evidence="1 2" key="1">
    <citation type="submission" date="2020-01" db="EMBL/GenBank/DDBJ databases">
        <title>Bacteria diversity of Porities sp.</title>
        <authorList>
            <person name="Wang G."/>
        </authorList>
    </citation>
    <scope>NUCLEOTIDE SEQUENCE [LARGE SCALE GENOMIC DNA]</scope>
    <source>
        <strain evidence="1 2">R33</strain>
    </source>
</reference>
<dbReference type="SUPFAM" id="SSF69118">
    <property type="entry name" value="AhpD-like"/>
    <property type="match status" value="1"/>
</dbReference>
<proteinExistence type="predicted"/>
<name>A0A6L9E932_9FLAO</name>
<accession>A0A6L9E932</accession>